<accession>A0A5B7DHA2</accession>
<dbReference type="EMBL" id="VSRR010000919">
    <property type="protein sequence ID" value="MPC20871.1"/>
    <property type="molecule type" value="Genomic_DNA"/>
</dbReference>
<name>A0A5B7DHA2_PORTR</name>
<protein>
    <submittedName>
        <fullName evidence="1">Uncharacterized protein</fullName>
    </submittedName>
</protein>
<gene>
    <name evidence="1" type="ORF">E2C01_013832</name>
</gene>
<evidence type="ECO:0000313" key="1">
    <source>
        <dbReference type="EMBL" id="MPC20871.1"/>
    </source>
</evidence>
<comment type="caution">
    <text evidence="1">The sequence shown here is derived from an EMBL/GenBank/DDBJ whole genome shotgun (WGS) entry which is preliminary data.</text>
</comment>
<keyword evidence="2" id="KW-1185">Reference proteome</keyword>
<organism evidence="1 2">
    <name type="scientific">Portunus trituberculatus</name>
    <name type="common">Swimming crab</name>
    <name type="synonym">Neptunus trituberculatus</name>
    <dbReference type="NCBI Taxonomy" id="210409"/>
    <lineage>
        <taxon>Eukaryota</taxon>
        <taxon>Metazoa</taxon>
        <taxon>Ecdysozoa</taxon>
        <taxon>Arthropoda</taxon>
        <taxon>Crustacea</taxon>
        <taxon>Multicrustacea</taxon>
        <taxon>Malacostraca</taxon>
        <taxon>Eumalacostraca</taxon>
        <taxon>Eucarida</taxon>
        <taxon>Decapoda</taxon>
        <taxon>Pleocyemata</taxon>
        <taxon>Brachyura</taxon>
        <taxon>Eubrachyura</taxon>
        <taxon>Portunoidea</taxon>
        <taxon>Portunidae</taxon>
        <taxon>Portuninae</taxon>
        <taxon>Portunus</taxon>
    </lineage>
</organism>
<sequence>MENTDWEAFLVGDVDAKARALTTRLLASNSSMYQPRVPGLVIQHGLDFVAENLSRTSDTSHSGTRCCTERYARG</sequence>
<proteinExistence type="predicted"/>
<dbReference type="AlphaFoldDB" id="A0A5B7DHA2"/>
<reference evidence="1 2" key="1">
    <citation type="submission" date="2019-05" db="EMBL/GenBank/DDBJ databases">
        <title>Another draft genome of Portunus trituberculatus and its Hox gene families provides insights of decapod evolution.</title>
        <authorList>
            <person name="Jeong J.-H."/>
            <person name="Song I."/>
            <person name="Kim S."/>
            <person name="Choi T."/>
            <person name="Kim D."/>
            <person name="Ryu S."/>
            <person name="Kim W."/>
        </authorList>
    </citation>
    <scope>NUCLEOTIDE SEQUENCE [LARGE SCALE GENOMIC DNA]</scope>
    <source>
        <tissue evidence="1">Muscle</tissue>
    </source>
</reference>
<dbReference type="Proteomes" id="UP000324222">
    <property type="component" value="Unassembled WGS sequence"/>
</dbReference>
<evidence type="ECO:0000313" key="2">
    <source>
        <dbReference type="Proteomes" id="UP000324222"/>
    </source>
</evidence>